<dbReference type="SUPFAM" id="SSF63380">
    <property type="entry name" value="Riboflavin synthase domain-like"/>
    <property type="match status" value="1"/>
</dbReference>
<evidence type="ECO:0000313" key="16">
    <source>
        <dbReference type="Proteomes" id="UP000823641"/>
    </source>
</evidence>
<dbReference type="HAMAP" id="MF_01211">
    <property type="entry name" value="DHODB_Fe_S_bind"/>
    <property type="match status" value="1"/>
</dbReference>
<dbReference type="PIRSF" id="PIRSF006816">
    <property type="entry name" value="Cyc3_hyd_g"/>
    <property type="match status" value="1"/>
</dbReference>
<evidence type="ECO:0000313" key="15">
    <source>
        <dbReference type="EMBL" id="MBO8459396.1"/>
    </source>
</evidence>
<evidence type="ECO:0000259" key="14">
    <source>
        <dbReference type="PROSITE" id="PS51384"/>
    </source>
</evidence>
<comment type="cofactor">
    <cofactor evidence="11 12">
        <name>FAD</name>
        <dbReference type="ChEBI" id="CHEBI:57692"/>
    </cofactor>
    <text evidence="11 12">Binds 1 FAD per subunit.</text>
</comment>
<sequence>MKKILDTTLVAVEWLNAKNVLLTLTASQQMPEMLPGQFVEVRIDNAPDVFLRRPISIHFFDPQKNLLYLMVQVVGKGTKRMAALNVGDVLNLILPLGNTFSIPESPQRLLLVGGGVGVAPLLYLGAELKKKVHRVTFLLGARTANDLLRMEAFKGYGDVYVTTEDASLGEKGFVTQHSLLQQQNFDFIYTCGPTPMMQAVARYAKEKGIPCEASLENTMACGLGACLCCVTDTQHGHKCVCSDGPIFNINELKW</sequence>
<keyword evidence="2 11" id="KW-0813">Transport</keyword>
<dbReference type="SUPFAM" id="SSF52343">
    <property type="entry name" value="Ferredoxin reductase-like, C-terminal NADP-linked domain"/>
    <property type="match status" value="1"/>
</dbReference>
<dbReference type="Pfam" id="PF00175">
    <property type="entry name" value="NAD_binding_1"/>
    <property type="match status" value="1"/>
</dbReference>
<accession>A0A9D9HSK3</accession>
<evidence type="ECO:0000256" key="1">
    <source>
        <dbReference type="ARBA" id="ARBA00006422"/>
    </source>
</evidence>
<feature type="domain" description="FAD-binding FR-type" evidence="14">
    <location>
        <begin position="2"/>
        <end position="102"/>
    </location>
</feature>
<comment type="cofactor">
    <cofactor evidence="13">
        <name>[2Fe-2S] cluster</name>
        <dbReference type="ChEBI" id="CHEBI:190135"/>
    </cofactor>
    <text evidence="13">Binds 1 [2Fe-2S] cluster per subunit.</text>
</comment>
<keyword evidence="5 11" id="KW-0479">Metal-binding</keyword>
<keyword evidence="4 11" id="KW-0001">2Fe-2S</keyword>
<comment type="cofactor">
    <cofactor evidence="11">
        <name>[2Fe-2S] cluster</name>
        <dbReference type="ChEBI" id="CHEBI:190135"/>
    </cofactor>
    <text evidence="11">Binds 1 [2Fe-2S] cluster per subunit.</text>
</comment>
<dbReference type="InterPro" id="IPR023455">
    <property type="entry name" value="Dihydroorotate_DHASE_ETsu"/>
</dbReference>
<reference evidence="15" key="2">
    <citation type="journal article" date="2021" name="PeerJ">
        <title>Extensive microbial diversity within the chicken gut microbiome revealed by metagenomics and culture.</title>
        <authorList>
            <person name="Gilroy R."/>
            <person name="Ravi A."/>
            <person name="Getino M."/>
            <person name="Pursley I."/>
            <person name="Horton D.L."/>
            <person name="Alikhan N.F."/>
            <person name="Baker D."/>
            <person name="Gharbi K."/>
            <person name="Hall N."/>
            <person name="Watson M."/>
            <person name="Adriaenssens E.M."/>
            <person name="Foster-Nyarko E."/>
            <person name="Jarju S."/>
            <person name="Secka A."/>
            <person name="Antonio M."/>
            <person name="Oren A."/>
            <person name="Chaudhuri R.R."/>
            <person name="La Ragione R."/>
            <person name="Hildebrand F."/>
            <person name="Pallen M.J."/>
        </authorList>
    </citation>
    <scope>NUCLEOTIDE SEQUENCE</scope>
    <source>
        <strain evidence="15">G3-3990</strain>
    </source>
</reference>
<evidence type="ECO:0000256" key="2">
    <source>
        <dbReference type="ARBA" id="ARBA00022448"/>
    </source>
</evidence>
<feature type="binding site" evidence="11 13">
    <location>
        <position position="241"/>
    </location>
    <ligand>
        <name>[2Fe-2S] cluster</name>
        <dbReference type="ChEBI" id="CHEBI:190135"/>
    </ligand>
</feature>
<dbReference type="InterPro" id="IPR012165">
    <property type="entry name" value="Cyt_c3_hydrogenase_gsu"/>
</dbReference>
<feature type="binding site" evidence="11 12">
    <location>
        <begin position="53"/>
        <end position="56"/>
    </location>
    <ligand>
        <name>FAD</name>
        <dbReference type="ChEBI" id="CHEBI:57692"/>
    </ligand>
</feature>
<feature type="binding site" evidence="11 13">
    <location>
        <position position="229"/>
    </location>
    <ligand>
        <name>[2Fe-2S] cluster</name>
        <dbReference type="ChEBI" id="CHEBI:190135"/>
    </ligand>
</feature>
<comment type="subunit">
    <text evidence="11">Heterotetramer of 2 PyrK and 2 PyrD type B subunits.</text>
</comment>
<keyword evidence="9 11" id="KW-0408">Iron</keyword>
<comment type="caution">
    <text evidence="11">Lacks conserved residue(s) required for the propagation of feature annotation.</text>
</comment>
<dbReference type="InterPro" id="IPR017938">
    <property type="entry name" value="Riboflavin_synthase-like_b-brl"/>
</dbReference>
<dbReference type="AlphaFoldDB" id="A0A9D9HSK3"/>
<dbReference type="GO" id="GO:0051537">
    <property type="term" value="F:2 iron, 2 sulfur cluster binding"/>
    <property type="evidence" value="ECO:0007669"/>
    <property type="project" value="UniProtKB-KW"/>
</dbReference>
<dbReference type="InterPro" id="IPR017927">
    <property type="entry name" value="FAD-bd_FR_type"/>
</dbReference>
<evidence type="ECO:0000256" key="11">
    <source>
        <dbReference type="HAMAP-Rule" id="MF_01211"/>
    </source>
</evidence>
<dbReference type="InterPro" id="IPR037117">
    <property type="entry name" value="Dihydroorotate_DH_ele_sf"/>
</dbReference>
<comment type="pathway">
    <text evidence="11">Pyrimidine metabolism; UMP biosynthesis via de novo pathway; orotate from (S)-dihydroorotate (NAD(+) route): step 1/1.</text>
</comment>
<name>A0A9D9HSK3_9BACT</name>
<dbReference type="PROSITE" id="PS51384">
    <property type="entry name" value="FAD_FR"/>
    <property type="match status" value="1"/>
</dbReference>
<evidence type="ECO:0000256" key="3">
    <source>
        <dbReference type="ARBA" id="ARBA00022630"/>
    </source>
</evidence>
<dbReference type="PANTHER" id="PTHR43513">
    <property type="entry name" value="DIHYDROOROTATE DEHYDROGENASE B (NAD(+)), ELECTRON TRANSFER SUBUNIT"/>
    <property type="match status" value="1"/>
</dbReference>
<dbReference type="InterPro" id="IPR039261">
    <property type="entry name" value="FNR_nucleotide-bd"/>
</dbReference>
<evidence type="ECO:0000256" key="6">
    <source>
        <dbReference type="ARBA" id="ARBA00022827"/>
    </source>
</evidence>
<dbReference type="GO" id="GO:0016491">
    <property type="term" value="F:oxidoreductase activity"/>
    <property type="evidence" value="ECO:0007669"/>
    <property type="project" value="InterPro"/>
</dbReference>
<dbReference type="Gene3D" id="2.10.240.10">
    <property type="entry name" value="Dihydroorotate dehydrogenase, electron transfer subunit"/>
    <property type="match status" value="1"/>
</dbReference>
<keyword evidence="6 11" id="KW-0274">FAD</keyword>
<dbReference type="InterPro" id="IPR050353">
    <property type="entry name" value="PyrK_electron_transfer"/>
</dbReference>
<feature type="binding site" evidence="11 13">
    <location>
        <position position="221"/>
    </location>
    <ligand>
        <name>[2Fe-2S] cluster</name>
        <dbReference type="ChEBI" id="CHEBI:190135"/>
    </ligand>
</feature>
<feature type="binding site" evidence="11 12">
    <location>
        <begin position="77"/>
        <end position="78"/>
    </location>
    <ligand>
        <name>FAD</name>
        <dbReference type="ChEBI" id="CHEBI:57692"/>
    </ligand>
</feature>
<comment type="function">
    <text evidence="11">Responsible for channeling the electrons from the oxidation of dihydroorotate from the FMN redox center in the PyrD type B subunit to the ultimate electron acceptor NAD(+).</text>
</comment>
<evidence type="ECO:0000256" key="13">
    <source>
        <dbReference type="PIRSR" id="PIRSR006816-2"/>
    </source>
</evidence>
<gene>
    <name evidence="11" type="primary">pyrK</name>
    <name evidence="15" type="ORF">IAA73_03570</name>
</gene>
<dbReference type="Proteomes" id="UP000823641">
    <property type="component" value="Unassembled WGS sequence"/>
</dbReference>
<dbReference type="PRINTS" id="PR00409">
    <property type="entry name" value="PHDIOXRDTASE"/>
</dbReference>
<dbReference type="GO" id="GO:0046872">
    <property type="term" value="F:metal ion binding"/>
    <property type="evidence" value="ECO:0007669"/>
    <property type="project" value="UniProtKB-KW"/>
</dbReference>
<keyword evidence="10 11" id="KW-0411">Iron-sulfur</keyword>
<comment type="caution">
    <text evidence="15">The sequence shown here is derived from an EMBL/GenBank/DDBJ whole genome shotgun (WGS) entry which is preliminary data.</text>
</comment>
<evidence type="ECO:0000256" key="9">
    <source>
        <dbReference type="ARBA" id="ARBA00023004"/>
    </source>
</evidence>
<evidence type="ECO:0000256" key="12">
    <source>
        <dbReference type="PIRSR" id="PIRSR006816-1"/>
    </source>
</evidence>
<dbReference type="GO" id="GO:0044205">
    <property type="term" value="P:'de novo' UMP biosynthetic process"/>
    <property type="evidence" value="ECO:0007669"/>
    <property type="project" value="UniProtKB-UniRule"/>
</dbReference>
<keyword evidence="8 11" id="KW-0249">Electron transport</keyword>
<organism evidence="15 16">
    <name type="scientific">Candidatus Gallipaludibacter merdavium</name>
    <dbReference type="NCBI Taxonomy" id="2840839"/>
    <lineage>
        <taxon>Bacteria</taxon>
        <taxon>Pseudomonadati</taxon>
        <taxon>Bacteroidota</taxon>
        <taxon>Bacteroidia</taxon>
        <taxon>Bacteroidales</taxon>
        <taxon>Candidatus Gallipaludibacter</taxon>
    </lineage>
</organism>
<dbReference type="GO" id="GO:0050660">
    <property type="term" value="F:flavin adenine dinucleotide binding"/>
    <property type="evidence" value="ECO:0007669"/>
    <property type="project" value="InterPro"/>
</dbReference>
<dbReference type="PANTHER" id="PTHR43513:SF3">
    <property type="entry name" value="DIHYDROOROTATE DEHYDROGENASE B (NAD(+)), ELECTRON TRANSFER SUBUNIT-RELATED"/>
    <property type="match status" value="1"/>
</dbReference>
<dbReference type="GO" id="GO:0009055">
    <property type="term" value="F:electron transfer activity"/>
    <property type="evidence" value="ECO:0007669"/>
    <property type="project" value="UniProtKB-UniRule"/>
</dbReference>
<evidence type="ECO:0000256" key="7">
    <source>
        <dbReference type="ARBA" id="ARBA00022975"/>
    </source>
</evidence>
<dbReference type="InterPro" id="IPR001433">
    <property type="entry name" value="OxRdtase_FAD/NAD-bd"/>
</dbReference>
<evidence type="ECO:0000256" key="8">
    <source>
        <dbReference type="ARBA" id="ARBA00022982"/>
    </source>
</evidence>
<evidence type="ECO:0000256" key="4">
    <source>
        <dbReference type="ARBA" id="ARBA00022714"/>
    </source>
</evidence>
<proteinExistence type="inferred from homology"/>
<dbReference type="InterPro" id="IPR019480">
    <property type="entry name" value="Dihydroorotate_DH_Fe-S-bd"/>
</dbReference>
<protein>
    <recommendedName>
        <fullName evidence="11">Dihydroorotate dehydrogenase B (NAD(+)), electron transfer subunit</fullName>
    </recommendedName>
    <alternativeName>
        <fullName evidence="11">Dihydroorotate oxidase B, electron transfer subunit</fullName>
    </alternativeName>
</protein>
<comment type="similarity">
    <text evidence="1 11">Belongs to the PyrK family.</text>
</comment>
<keyword evidence="3 11" id="KW-0285">Flavoprotein</keyword>
<dbReference type="Pfam" id="PF10418">
    <property type="entry name" value="DHODB_Fe-S_bind"/>
    <property type="match status" value="1"/>
</dbReference>
<evidence type="ECO:0000256" key="5">
    <source>
        <dbReference type="ARBA" id="ARBA00022723"/>
    </source>
</evidence>
<keyword evidence="7 11" id="KW-0665">Pyrimidine biosynthesis</keyword>
<dbReference type="Gene3D" id="2.40.30.10">
    <property type="entry name" value="Translation factors"/>
    <property type="match status" value="1"/>
</dbReference>
<dbReference type="Gene3D" id="3.40.50.80">
    <property type="entry name" value="Nucleotide-binding domain of ferredoxin-NADP reductase (FNR) module"/>
    <property type="match status" value="1"/>
</dbReference>
<feature type="binding site" evidence="11 13">
    <location>
        <position position="226"/>
    </location>
    <ligand>
        <name>[2Fe-2S] cluster</name>
        <dbReference type="ChEBI" id="CHEBI:190135"/>
    </ligand>
</feature>
<dbReference type="EMBL" id="JADIMG010000035">
    <property type="protein sequence ID" value="MBO8459396.1"/>
    <property type="molecule type" value="Genomic_DNA"/>
</dbReference>
<dbReference type="CDD" id="cd06218">
    <property type="entry name" value="DHOD_e_trans"/>
    <property type="match status" value="1"/>
</dbReference>
<reference evidence="15" key="1">
    <citation type="submission" date="2020-10" db="EMBL/GenBank/DDBJ databases">
        <authorList>
            <person name="Gilroy R."/>
        </authorList>
    </citation>
    <scope>NUCLEOTIDE SEQUENCE</scope>
    <source>
        <strain evidence="15">G3-3990</strain>
    </source>
</reference>
<evidence type="ECO:0000256" key="10">
    <source>
        <dbReference type="ARBA" id="ARBA00023014"/>
    </source>
</evidence>